<evidence type="ECO:0000313" key="2">
    <source>
        <dbReference type="EMBL" id="MCW1072018.1"/>
    </source>
</evidence>
<evidence type="ECO:0008006" key="4">
    <source>
        <dbReference type="Google" id="ProtNLM"/>
    </source>
</evidence>
<dbReference type="RefSeq" id="WP_070584014.1">
    <property type="nucleotide sequence ID" value="NZ_CP118078.1"/>
</dbReference>
<keyword evidence="1" id="KW-0732">Signal</keyword>
<organism evidence="2 3">
    <name type="scientific">Streptococcus anginosus</name>
    <dbReference type="NCBI Taxonomy" id="1328"/>
    <lineage>
        <taxon>Bacteria</taxon>
        <taxon>Bacillati</taxon>
        <taxon>Bacillota</taxon>
        <taxon>Bacilli</taxon>
        <taxon>Lactobacillales</taxon>
        <taxon>Streptococcaceae</taxon>
        <taxon>Streptococcus</taxon>
        <taxon>Streptococcus anginosus group</taxon>
    </lineage>
</organism>
<comment type="caution">
    <text evidence="2">The sequence shown here is derived from an EMBL/GenBank/DDBJ whole genome shotgun (WGS) entry which is preliminary data.</text>
</comment>
<feature type="chain" id="PRO_5043543341" description="Lipoprotein" evidence="1">
    <location>
        <begin position="21"/>
        <end position="160"/>
    </location>
</feature>
<reference evidence="2" key="1">
    <citation type="submission" date="2022-10" db="EMBL/GenBank/DDBJ databases">
        <title>Comparative genomic study of S. anginosus.</title>
        <authorList>
            <person name="Prasad A."/>
            <person name="Ene A."/>
            <person name="Jablonska S."/>
            <person name="Du J."/>
            <person name="Wolfe A.J."/>
            <person name="Putonti C."/>
        </authorList>
    </citation>
    <scope>NUCLEOTIDE SEQUENCE</scope>
    <source>
        <strain evidence="2">UMB6888</strain>
    </source>
</reference>
<dbReference type="AlphaFoldDB" id="A0AAW5THC1"/>
<dbReference type="EMBL" id="JAPAIK010000012">
    <property type="protein sequence ID" value="MCW1072018.1"/>
    <property type="molecule type" value="Genomic_DNA"/>
</dbReference>
<gene>
    <name evidence="2" type="ORF">OJ930_02895</name>
</gene>
<name>A0AAW5THC1_STRAP</name>
<protein>
    <recommendedName>
        <fullName evidence="4">Lipoprotein</fullName>
    </recommendedName>
</protein>
<evidence type="ECO:0000313" key="3">
    <source>
        <dbReference type="Proteomes" id="UP001208853"/>
    </source>
</evidence>
<proteinExistence type="predicted"/>
<dbReference type="Proteomes" id="UP001208853">
    <property type="component" value="Unassembled WGS sequence"/>
</dbReference>
<feature type="signal peptide" evidence="1">
    <location>
        <begin position="1"/>
        <end position="20"/>
    </location>
</feature>
<evidence type="ECO:0000256" key="1">
    <source>
        <dbReference type="SAM" id="SignalP"/>
    </source>
</evidence>
<sequence>MKKKSLFSLLTLIVMLVVLAACGSKVNKNGVPNILKDKYTGYSKLSGYEYPFIAGGDQLIFDKKENSITNSKGDKTYFSVIPEKDLPPATKGVVTSLKSELKDTENFTIIISREKHPTKKQAEATYQIALSAGGKKIRVIELRRDYAAEGGYYDFSGESE</sequence>
<accession>A0AAW5THC1</accession>
<dbReference type="PROSITE" id="PS51257">
    <property type="entry name" value="PROKAR_LIPOPROTEIN"/>
    <property type="match status" value="1"/>
</dbReference>